<dbReference type="Pfam" id="PF00196">
    <property type="entry name" value="GerE"/>
    <property type="match status" value="1"/>
</dbReference>
<dbReference type="Pfam" id="PF00072">
    <property type="entry name" value="Response_reg"/>
    <property type="match status" value="1"/>
</dbReference>
<dbReference type="SMART" id="SM00448">
    <property type="entry name" value="REC"/>
    <property type="match status" value="1"/>
</dbReference>
<protein>
    <submittedName>
        <fullName evidence="4">Response regulator</fullName>
    </submittedName>
</protein>
<dbReference type="Gene3D" id="3.40.50.2300">
    <property type="match status" value="1"/>
</dbReference>
<dbReference type="InterPro" id="IPR011006">
    <property type="entry name" value="CheY-like_superfamily"/>
</dbReference>
<reference evidence="4 5" key="1">
    <citation type="submission" date="2023-07" db="EMBL/GenBank/DDBJ databases">
        <title>Protaetiibacter sp. nov WY-16 isolated from soil.</title>
        <authorList>
            <person name="Liu B."/>
            <person name="Wan Y."/>
        </authorList>
    </citation>
    <scope>NUCLEOTIDE SEQUENCE [LARGE SCALE GENOMIC DNA]</scope>
    <source>
        <strain evidence="4 5">WY-16</strain>
    </source>
</reference>
<dbReference type="InterPro" id="IPR000792">
    <property type="entry name" value="Tscrpt_reg_LuxR_C"/>
</dbReference>
<evidence type="ECO:0000259" key="3">
    <source>
        <dbReference type="PROSITE" id="PS50110"/>
    </source>
</evidence>
<dbReference type="Gene3D" id="1.10.10.10">
    <property type="entry name" value="Winged helix-like DNA-binding domain superfamily/Winged helix DNA-binding domain"/>
    <property type="match status" value="1"/>
</dbReference>
<dbReference type="EMBL" id="JAUQUB010000002">
    <property type="protein sequence ID" value="MDO7882842.1"/>
    <property type="molecule type" value="Genomic_DNA"/>
</dbReference>
<dbReference type="PANTHER" id="PTHR43214">
    <property type="entry name" value="TWO-COMPONENT RESPONSE REGULATOR"/>
    <property type="match status" value="1"/>
</dbReference>
<keyword evidence="1" id="KW-0238">DNA-binding</keyword>
<dbReference type="Proteomes" id="UP001241072">
    <property type="component" value="Unassembled WGS sequence"/>
</dbReference>
<gene>
    <name evidence="4" type="ORF">Q5716_11455</name>
</gene>
<feature type="domain" description="Response regulatory" evidence="3">
    <location>
        <begin position="12"/>
        <end position="125"/>
    </location>
</feature>
<dbReference type="SMART" id="SM00421">
    <property type="entry name" value="HTH_LUXR"/>
    <property type="match status" value="1"/>
</dbReference>
<keyword evidence="2" id="KW-0597">Phosphoprotein</keyword>
<dbReference type="InterPro" id="IPR016032">
    <property type="entry name" value="Sig_transdc_resp-reg_C-effctor"/>
</dbReference>
<evidence type="ECO:0000313" key="4">
    <source>
        <dbReference type="EMBL" id="MDO7882842.1"/>
    </source>
</evidence>
<dbReference type="SUPFAM" id="SSF52172">
    <property type="entry name" value="CheY-like"/>
    <property type="match status" value="1"/>
</dbReference>
<comment type="caution">
    <text evidence="4">The sequence shown here is derived from an EMBL/GenBank/DDBJ whole genome shotgun (WGS) entry which is preliminary data.</text>
</comment>
<evidence type="ECO:0000256" key="1">
    <source>
        <dbReference type="ARBA" id="ARBA00023125"/>
    </source>
</evidence>
<dbReference type="InterPro" id="IPR001789">
    <property type="entry name" value="Sig_transdc_resp-reg_receiver"/>
</dbReference>
<dbReference type="SUPFAM" id="SSF46894">
    <property type="entry name" value="C-terminal effector domain of the bipartite response regulators"/>
    <property type="match status" value="1"/>
</dbReference>
<dbReference type="RefSeq" id="WP_305003274.1">
    <property type="nucleotide sequence ID" value="NZ_JAUQUB010000002.1"/>
</dbReference>
<dbReference type="PRINTS" id="PR00038">
    <property type="entry name" value="HTHLUXR"/>
</dbReference>
<sequence length="220" mass="23366">MSRESERVRALRIAHVDDHETVQLGFASLLAGAEDLHLVQSSTRVDDILPIVPTLDLVVLDIRLSDGSTIAHNLSVLHAAGARVLAFTAADNAAELRTASRGGVLGIVRKSESRDTIVEAVRSAARGVTVATTEWAAALDADPLLASAGLSPKEREVLALYAGGDKSVTVANRAGLSTGTVAEYVRRIRYKYAIAGRPAHTKVDLYKRAVEDGILPAPEQ</sequence>
<name>A0ABT9BP81_9MICO</name>
<dbReference type="InterPro" id="IPR039420">
    <property type="entry name" value="WalR-like"/>
</dbReference>
<evidence type="ECO:0000256" key="2">
    <source>
        <dbReference type="PROSITE-ProRule" id="PRU00169"/>
    </source>
</evidence>
<organism evidence="4 5">
    <name type="scientific">Antiquaquibacter soli</name>
    <dbReference type="NCBI Taxonomy" id="3064523"/>
    <lineage>
        <taxon>Bacteria</taxon>
        <taxon>Bacillati</taxon>
        <taxon>Actinomycetota</taxon>
        <taxon>Actinomycetes</taxon>
        <taxon>Micrococcales</taxon>
        <taxon>Microbacteriaceae</taxon>
        <taxon>Antiquaquibacter</taxon>
    </lineage>
</organism>
<accession>A0ABT9BP81</accession>
<feature type="modified residue" description="4-aspartylphosphate" evidence="2">
    <location>
        <position position="61"/>
    </location>
</feature>
<dbReference type="PROSITE" id="PS50110">
    <property type="entry name" value="RESPONSE_REGULATORY"/>
    <property type="match status" value="1"/>
</dbReference>
<dbReference type="InterPro" id="IPR036388">
    <property type="entry name" value="WH-like_DNA-bd_sf"/>
</dbReference>
<keyword evidence="5" id="KW-1185">Reference proteome</keyword>
<evidence type="ECO:0000313" key="5">
    <source>
        <dbReference type="Proteomes" id="UP001241072"/>
    </source>
</evidence>
<dbReference type="PANTHER" id="PTHR43214:SF42">
    <property type="entry name" value="TRANSCRIPTIONAL REGULATORY PROTEIN DESR"/>
    <property type="match status" value="1"/>
</dbReference>
<proteinExistence type="predicted"/>